<dbReference type="SUPFAM" id="SSF143034">
    <property type="entry name" value="L35p-like"/>
    <property type="match status" value="1"/>
</dbReference>
<dbReference type="HAMAP" id="MF_00514">
    <property type="entry name" value="Ribosomal_bL35"/>
    <property type="match status" value="1"/>
</dbReference>
<dbReference type="Gene3D" id="4.10.410.60">
    <property type="match status" value="1"/>
</dbReference>
<evidence type="ECO:0000256" key="1">
    <source>
        <dbReference type="ARBA" id="ARBA00006598"/>
    </source>
</evidence>
<evidence type="ECO:0000256" key="3">
    <source>
        <dbReference type="ARBA" id="ARBA00023274"/>
    </source>
</evidence>
<dbReference type="InterPro" id="IPR021137">
    <property type="entry name" value="Ribosomal_bL35-like"/>
</dbReference>
<keyword evidence="7" id="KW-1185">Reference proteome</keyword>
<dbReference type="PANTHER" id="PTHR33343">
    <property type="entry name" value="54S RIBOSOMAL PROTEIN BL35M"/>
    <property type="match status" value="1"/>
</dbReference>
<evidence type="ECO:0000313" key="7">
    <source>
        <dbReference type="Proteomes" id="UP001473302"/>
    </source>
</evidence>
<feature type="compositionally biased region" description="Basic residues" evidence="5">
    <location>
        <begin position="32"/>
        <end position="44"/>
    </location>
</feature>
<name>A0ABP9YYH6_9FUNG</name>
<evidence type="ECO:0000256" key="4">
    <source>
        <dbReference type="RuleBase" id="RU000568"/>
    </source>
</evidence>
<evidence type="ECO:0000313" key="6">
    <source>
        <dbReference type="EMBL" id="GAA5811912.1"/>
    </source>
</evidence>
<accession>A0ABP9YYH6</accession>
<dbReference type="PROSITE" id="PS00936">
    <property type="entry name" value="RIBOSOMAL_L35"/>
    <property type="match status" value="1"/>
</dbReference>
<evidence type="ECO:0000256" key="2">
    <source>
        <dbReference type="ARBA" id="ARBA00022980"/>
    </source>
</evidence>
<dbReference type="PRINTS" id="PR00064">
    <property type="entry name" value="RIBOSOMALL35"/>
</dbReference>
<evidence type="ECO:0000256" key="5">
    <source>
        <dbReference type="SAM" id="MobiDB-lite"/>
    </source>
</evidence>
<dbReference type="Proteomes" id="UP001473302">
    <property type="component" value="Unassembled WGS sequence"/>
</dbReference>
<reference evidence="6 7" key="1">
    <citation type="submission" date="2024-04" db="EMBL/GenBank/DDBJ databases">
        <title>genome sequences of Mucor flavus KT1a and Helicostylum pulchrum KT1b strains isolated from the surface of a dry-aged beef.</title>
        <authorList>
            <person name="Toyotome T."/>
            <person name="Hosono M."/>
            <person name="Torimaru M."/>
            <person name="Fukuda K."/>
            <person name="Mikami N."/>
        </authorList>
    </citation>
    <scope>NUCLEOTIDE SEQUENCE [LARGE SCALE GENOMIC DNA]</scope>
    <source>
        <strain evidence="6 7">KT1a</strain>
    </source>
</reference>
<keyword evidence="2 4" id="KW-0689">Ribosomal protein</keyword>
<gene>
    <name evidence="6" type="ORF">MFLAVUS_005359</name>
</gene>
<organism evidence="6 7">
    <name type="scientific">Mucor flavus</name>
    <dbReference type="NCBI Taxonomy" id="439312"/>
    <lineage>
        <taxon>Eukaryota</taxon>
        <taxon>Fungi</taxon>
        <taxon>Fungi incertae sedis</taxon>
        <taxon>Mucoromycota</taxon>
        <taxon>Mucoromycotina</taxon>
        <taxon>Mucoromycetes</taxon>
        <taxon>Mucorales</taxon>
        <taxon>Mucorineae</taxon>
        <taxon>Mucoraceae</taxon>
        <taxon>Mucor</taxon>
    </lineage>
</organism>
<dbReference type="NCBIfam" id="TIGR00001">
    <property type="entry name" value="rpmI_bact"/>
    <property type="match status" value="1"/>
</dbReference>
<comment type="similarity">
    <text evidence="1 4">Belongs to the bacterial ribosomal protein bL35 family.</text>
</comment>
<dbReference type="PANTHER" id="PTHR33343:SF1">
    <property type="entry name" value="LARGE RIBOSOMAL SUBUNIT PROTEIN BL35M"/>
    <property type="match status" value="1"/>
</dbReference>
<dbReference type="InterPro" id="IPR037229">
    <property type="entry name" value="Ribosomal_bL35_sf"/>
</dbReference>
<comment type="caution">
    <text evidence="6">The sequence shown here is derived from an EMBL/GenBank/DDBJ whole genome shotgun (WGS) entry which is preliminary data.</text>
</comment>
<proteinExistence type="inferred from homology"/>
<dbReference type="Pfam" id="PF01632">
    <property type="entry name" value="Ribosomal_L35p"/>
    <property type="match status" value="1"/>
</dbReference>
<keyword evidence="3 4" id="KW-0687">Ribonucleoprotein</keyword>
<sequence length="98" mass="11047">MFRALESAIVNSTSNLITKALAPLGQTSRSMSKLKSHSGAKKRFMPTANGNYKRWQVGLRHLNSGFSAERTNRLSRTVFVDKTQKRMLRKALPYSCSK</sequence>
<dbReference type="InterPro" id="IPR001706">
    <property type="entry name" value="Ribosomal_bL35"/>
</dbReference>
<protein>
    <recommendedName>
        <fullName evidence="4">50S ribosomal protein L35</fullName>
    </recommendedName>
</protein>
<dbReference type="InterPro" id="IPR018265">
    <property type="entry name" value="Ribosomal_bL35_CS"/>
</dbReference>
<dbReference type="EMBL" id="BAABUK010000011">
    <property type="protein sequence ID" value="GAA5811912.1"/>
    <property type="molecule type" value="Genomic_DNA"/>
</dbReference>
<feature type="region of interest" description="Disordered" evidence="5">
    <location>
        <begin position="27"/>
        <end position="46"/>
    </location>
</feature>